<dbReference type="EC" id="1.3.1.98" evidence="17"/>
<dbReference type="InterPro" id="IPR016166">
    <property type="entry name" value="FAD-bd_PCMH"/>
</dbReference>
<evidence type="ECO:0000256" key="15">
    <source>
        <dbReference type="ARBA" id="ARBA00023316"/>
    </source>
</evidence>
<evidence type="ECO:0000256" key="13">
    <source>
        <dbReference type="ARBA" id="ARBA00023002"/>
    </source>
</evidence>
<dbReference type="NCBIfam" id="NF000755">
    <property type="entry name" value="PRK00046.1"/>
    <property type="match status" value="1"/>
</dbReference>
<keyword evidence="7 17" id="KW-0132">Cell division</keyword>
<evidence type="ECO:0000313" key="20">
    <source>
        <dbReference type="Proteomes" id="UP000198504"/>
    </source>
</evidence>
<dbReference type="GO" id="GO:0051301">
    <property type="term" value="P:cell division"/>
    <property type="evidence" value="ECO:0007669"/>
    <property type="project" value="UniProtKB-KW"/>
</dbReference>
<gene>
    <name evidence="17" type="primary">murB</name>
    <name evidence="19" type="ORF">SAMN05421756_109103</name>
</gene>
<evidence type="ECO:0000256" key="7">
    <source>
        <dbReference type="ARBA" id="ARBA00022618"/>
    </source>
</evidence>
<evidence type="ECO:0000256" key="12">
    <source>
        <dbReference type="ARBA" id="ARBA00022984"/>
    </source>
</evidence>
<evidence type="ECO:0000256" key="14">
    <source>
        <dbReference type="ARBA" id="ARBA00023306"/>
    </source>
</evidence>
<evidence type="ECO:0000256" key="5">
    <source>
        <dbReference type="ARBA" id="ARBA00010485"/>
    </source>
</evidence>
<dbReference type="PROSITE" id="PS51387">
    <property type="entry name" value="FAD_PCMH"/>
    <property type="match status" value="1"/>
</dbReference>
<dbReference type="GO" id="GO:0071949">
    <property type="term" value="F:FAD binding"/>
    <property type="evidence" value="ECO:0007669"/>
    <property type="project" value="InterPro"/>
</dbReference>
<keyword evidence="8 17" id="KW-0285">Flavoprotein</keyword>
<dbReference type="InterPro" id="IPR036635">
    <property type="entry name" value="MurB_C_sf"/>
</dbReference>
<evidence type="ECO:0000256" key="11">
    <source>
        <dbReference type="ARBA" id="ARBA00022960"/>
    </source>
</evidence>
<protein>
    <recommendedName>
        <fullName evidence="17">UDP-N-acetylenolpyruvoylglucosamine reductase</fullName>
        <ecNumber evidence="17">1.3.1.98</ecNumber>
    </recommendedName>
    <alternativeName>
        <fullName evidence="17">UDP-N-acetylmuramate dehydrogenase</fullName>
    </alternativeName>
</protein>
<dbReference type="InterPro" id="IPR016169">
    <property type="entry name" value="FAD-bd_PCMH_sub2"/>
</dbReference>
<evidence type="ECO:0000256" key="3">
    <source>
        <dbReference type="ARBA" id="ARBA00004496"/>
    </source>
</evidence>
<comment type="similarity">
    <text evidence="5 17">Belongs to the MurB family.</text>
</comment>
<dbReference type="NCBIfam" id="NF010478">
    <property type="entry name" value="PRK13903.1"/>
    <property type="match status" value="1"/>
</dbReference>
<feature type="active site" evidence="17">
    <location>
        <position position="345"/>
    </location>
</feature>
<dbReference type="PANTHER" id="PTHR21071">
    <property type="entry name" value="UDP-N-ACETYLENOLPYRUVOYLGLUCOSAMINE REDUCTASE"/>
    <property type="match status" value="1"/>
</dbReference>
<dbReference type="InterPro" id="IPR016167">
    <property type="entry name" value="FAD-bd_PCMH_sub1"/>
</dbReference>
<comment type="cofactor">
    <cofactor evidence="1 17">
        <name>FAD</name>
        <dbReference type="ChEBI" id="CHEBI:57692"/>
    </cofactor>
</comment>
<evidence type="ECO:0000259" key="18">
    <source>
        <dbReference type="PROSITE" id="PS51387"/>
    </source>
</evidence>
<proteinExistence type="inferred from homology"/>
<evidence type="ECO:0000256" key="2">
    <source>
        <dbReference type="ARBA" id="ARBA00003921"/>
    </source>
</evidence>
<evidence type="ECO:0000313" key="19">
    <source>
        <dbReference type="EMBL" id="SER14633.1"/>
    </source>
</evidence>
<evidence type="ECO:0000256" key="6">
    <source>
        <dbReference type="ARBA" id="ARBA00022490"/>
    </source>
</evidence>
<dbReference type="SUPFAM" id="SSF56194">
    <property type="entry name" value="Uridine diphospho-N-Acetylenolpyruvylglucosamine reductase, MurB, C-terminal domain"/>
    <property type="match status" value="1"/>
</dbReference>
<keyword evidence="13 17" id="KW-0560">Oxidoreductase</keyword>
<comment type="catalytic activity">
    <reaction evidence="16 17">
        <text>UDP-N-acetyl-alpha-D-muramate + NADP(+) = UDP-N-acetyl-3-O-(1-carboxyvinyl)-alpha-D-glucosamine + NADPH + H(+)</text>
        <dbReference type="Rhea" id="RHEA:12248"/>
        <dbReference type="ChEBI" id="CHEBI:15378"/>
        <dbReference type="ChEBI" id="CHEBI:57783"/>
        <dbReference type="ChEBI" id="CHEBI:58349"/>
        <dbReference type="ChEBI" id="CHEBI:68483"/>
        <dbReference type="ChEBI" id="CHEBI:70757"/>
        <dbReference type="EC" id="1.3.1.98"/>
    </reaction>
</comment>
<comment type="function">
    <text evidence="2 17">Cell wall formation.</text>
</comment>
<dbReference type="RefSeq" id="WP_232506491.1">
    <property type="nucleotide sequence ID" value="NZ_FOFA01000009.1"/>
</dbReference>
<comment type="subcellular location">
    <subcellularLocation>
        <location evidence="3 17">Cytoplasm</location>
    </subcellularLocation>
</comment>
<reference evidence="20" key="1">
    <citation type="submission" date="2016-10" db="EMBL/GenBank/DDBJ databases">
        <authorList>
            <person name="Varghese N."/>
            <person name="Submissions S."/>
        </authorList>
    </citation>
    <scope>NUCLEOTIDE SEQUENCE [LARGE SCALE GENOMIC DNA]</scope>
    <source>
        <strain evidence="20">CGMCC 4.6856</strain>
    </source>
</reference>
<dbReference type="HAMAP" id="MF_00037">
    <property type="entry name" value="MurB"/>
    <property type="match status" value="1"/>
</dbReference>
<dbReference type="InterPro" id="IPR036318">
    <property type="entry name" value="FAD-bd_PCMH-like_sf"/>
</dbReference>
<evidence type="ECO:0000256" key="9">
    <source>
        <dbReference type="ARBA" id="ARBA00022827"/>
    </source>
</evidence>
<evidence type="ECO:0000256" key="4">
    <source>
        <dbReference type="ARBA" id="ARBA00004752"/>
    </source>
</evidence>
<feature type="active site" description="Proton donor" evidence="17">
    <location>
        <position position="251"/>
    </location>
</feature>
<feature type="active site" evidence="17">
    <location>
        <position position="173"/>
    </location>
</feature>
<dbReference type="GO" id="GO:0008360">
    <property type="term" value="P:regulation of cell shape"/>
    <property type="evidence" value="ECO:0007669"/>
    <property type="project" value="UniProtKB-KW"/>
</dbReference>
<keyword evidence="15 17" id="KW-0961">Cell wall biogenesis/degradation</keyword>
<keyword evidence="9 17" id="KW-0274">FAD</keyword>
<sequence>MTAAVLGGLPARHGVPLATQTTLRVGGPARDYVEVTSATELVAVVRALDAAGEPVLVLGGGSNLLVGDAGFDGTVVKVATRGVADDVAACSGAVLTVAAGEPWDPFVALTVERGFSGLEALSGIPGSVGATPIQNVGAYGAEVGQHITTVRTLDRSTGKVRTLFAVECGFGYRSSVFKAHPGRYVVLDVTFQLRLGSLSAPVRYAELARVLGVEAGARVPAAEVREAVLRLRSSKGMVLDDVDPDTWSAGSFFTNPVLDEAAAAGLPEGAPRYPQPDGQVKTSAAWLIERAGFGRGFGDGPARLSTKHTLALTNRGSAHASDVLALAREVRDGVRRAYGITLEPEPVLVGCEL</sequence>
<feature type="domain" description="FAD-binding PCMH-type" evidence="18">
    <location>
        <begin position="25"/>
        <end position="196"/>
    </location>
</feature>
<dbReference type="GO" id="GO:0005829">
    <property type="term" value="C:cytosol"/>
    <property type="evidence" value="ECO:0007669"/>
    <property type="project" value="TreeGrafter"/>
</dbReference>
<dbReference type="GO" id="GO:0008762">
    <property type="term" value="F:UDP-N-acetylmuramate dehydrogenase activity"/>
    <property type="evidence" value="ECO:0007669"/>
    <property type="project" value="UniProtKB-UniRule"/>
</dbReference>
<dbReference type="Proteomes" id="UP000198504">
    <property type="component" value="Unassembled WGS sequence"/>
</dbReference>
<name>A0A1H9LUU6_9ACTN</name>
<dbReference type="Gene3D" id="3.30.43.10">
    <property type="entry name" value="Uridine Diphospho-n-acetylenolpyruvylglucosamine Reductase, domain 2"/>
    <property type="match status" value="1"/>
</dbReference>
<dbReference type="InterPro" id="IPR011601">
    <property type="entry name" value="MurB_C"/>
</dbReference>
<dbReference type="InterPro" id="IPR003170">
    <property type="entry name" value="MurB"/>
</dbReference>
<dbReference type="Pfam" id="PF01565">
    <property type="entry name" value="FAD_binding_4"/>
    <property type="match status" value="1"/>
</dbReference>
<keyword evidence="14 17" id="KW-0131">Cell cycle</keyword>
<dbReference type="STRING" id="1036181.SAMN05421756_109103"/>
<keyword evidence="12 17" id="KW-0573">Peptidoglycan synthesis</keyword>
<keyword evidence="11 17" id="KW-0133">Cell shape</keyword>
<evidence type="ECO:0000256" key="10">
    <source>
        <dbReference type="ARBA" id="ARBA00022857"/>
    </source>
</evidence>
<keyword evidence="6 17" id="KW-0963">Cytoplasm</keyword>
<dbReference type="AlphaFoldDB" id="A0A1H9LUU6"/>
<dbReference type="GO" id="GO:0071555">
    <property type="term" value="P:cell wall organization"/>
    <property type="evidence" value="ECO:0007669"/>
    <property type="project" value="UniProtKB-KW"/>
</dbReference>
<dbReference type="Pfam" id="PF02873">
    <property type="entry name" value="MurB_C"/>
    <property type="match status" value="1"/>
</dbReference>
<evidence type="ECO:0000256" key="17">
    <source>
        <dbReference type="HAMAP-Rule" id="MF_00037"/>
    </source>
</evidence>
<keyword evidence="10 17" id="KW-0521">NADP</keyword>
<keyword evidence="20" id="KW-1185">Reference proteome</keyword>
<accession>A0A1H9LUU6</accession>
<dbReference type="EMBL" id="FOFA01000009">
    <property type="protein sequence ID" value="SER14633.1"/>
    <property type="molecule type" value="Genomic_DNA"/>
</dbReference>
<dbReference type="InterPro" id="IPR006094">
    <property type="entry name" value="Oxid_FAD_bind_N"/>
</dbReference>
<dbReference type="GO" id="GO:0009252">
    <property type="term" value="P:peptidoglycan biosynthetic process"/>
    <property type="evidence" value="ECO:0007669"/>
    <property type="project" value="UniProtKB-UniRule"/>
</dbReference>
<dbReference type="Gene3D" id="3.30.465.10">
    <property type="match status" value="1"/>
</dbReference>
<organism evidence="19 20">
    <name type="scientific">Microlunatus flavus</name>
    <dbReference type="NCBI Taxonomy" id="1036181"/>
    <lineage>
        <taxon>Bacteria</taxon>
        <taxon>Bacillati</taxon>
        <taxon>Actinomycetota</taxon>
        <taxon>Actinomycetes</taxon>
        <taxon>Propionibacteriales</taxon>
        <taxon>Propionibacteriaceae</taxon>
        <taxon>Microlunatus</taxon>
    </lineage>
</organism>
<evidence type="ECO:0000256" key="8">
    <source>
        <dbReference type="ARBA" id="ARBA00022630"/>
    </source>
</evidence>
<comment type="pathway">
    <text evidence="4 17">Cell wall biogenesis; peptidoglycan biosynthesis.</text>
</comment>
<dbReference type="PANTHER" id="PTHR21071:SF4">
    <property type="entry name" value="UDP-N-ACETYLENOLPYRUVOYLGLUCOSAMINE REDUCTASE"/>
    <property type="match status" value="1"/>
</dbReference>
<evidence type="ECO:0000256" key="1">
    <source>
        <dbReference type="ARBA" id="ARBA00001974"/>
    </source>
</evidence>
<dbReference type="UniPathway" id="UPA00219"/>
<dbReference type="Gene3D" id="3.90.78.10">
    <property type="entry name" value="UDP-N-acetylenolpyruvoylglucosamine reductase, C-terminal domain"/>
    <property type="match status" value="1"/>
</dbReference>
<evidence type="ECO:0000256" key="16">
    <source>
        <dbReference type="ARBA" id="ARBA00048914"/>
    </source>
</evidence>
<dbReference type="SUPFAM" id="SSF56176">
    <property type="entry name" value="FAD-binding/transporter-associated domain-like"/>
    <property type="match status" value="1"/>
</dbReference>
<dbReference type="NCBIfam" id="TIGR00179">
    <property type="entry name" value="murB"/>
    <property type="match status" value="1"/>
</dbReference>